<keyword evidence="2" id="KW-0326">Glycosidase</keyword>
<accession>A0A926ICL1</accession>
<sequence length="650" mass="74735">MEPCLFDSTLLEYKAPFGAVKAGEPVQFHLHLAKCATLLSPRLVVYYADRYDEPIQVPMALESVQMDYNVFTCTFVQDTPALLFYFFEAVTDAQVIPIKRKVDFTAQFNLSDGDLWQLTVYDKNFDTPKDLRGAIMYQIFPDRFYSSGTPKEHVPQDRVLRHDWGGQPYYQPDAQGVVRNNDYFGGDLNGIREKLPYLKSLGVTLLYLNPIFESHSNHRYNTADYLKVDPLLGTEEDLRILCKEAKEQYGISIILDGVFSHVGSDSLYFNKEGRYPTLGAYQSMESPYSSWFHFTQFPSSYKSWWGFDTLPEVNEENPSYKEFICGEHGVVRHWLDCGIKGFRLDVADELPDSFLDSLNQTLKGYDHEKFLLGEVWEDASNKISYGVRRRYLLGGQLDSVMNYPLMESVLNYLRYKDGYTFSHTILTLLQNYPRPVIDVLMNPLSTHDTARAITVLAGDPVRQNDRNWQATHCLSHEQYQRGIALLRLAFTIIMFLPGIPCIYYGDEIAMQGYKDPFNRACFAWNCLDENQEPAAMLTFVRTLARIREESRDMILGDYVPYIADNFVYSFLRHGERGELLVIVNPSDNQMRIPLPPRFAGAQVLLGNEVQDGVCVVEPLSPMVLRREFRQKGKSVRPEKRSRGLSGRFGR</sequence>
<evidence type="ECO:0000256" key="1">
    <source>
        <dbReference type="ARBA" id="ARBA00022801"/>
    </source>
</evidence>
<dbReference type="SUPFAM" id="SSF51445">
    <property type="entry name" value="(Trans)glycosidases"/>
    <property type="match status" value="1"/>
</dbReference>
<gene>
    <name evidence="6" type="ORF">H8709_10960</name>
</gene>
<keyword evidence="1 6" id="KW-0378">Hydrolase</keyword>
<dbReference type="SUPFAM" id="SSF51011">
    <property type="entry name" value="Glycosyl hydrolase domain"/>
    <property type="match status" value="1"/>
</dbReference>
<dbReference type="EMBL" id="JACRTC010000010">
    <property type="protein sequence ID" value="MBC8571337.1"/>
    <property type="molecule type" value="Genomic_DNA"/>
</dbReference>
<evidence type="ECO:0000313" key="6">
    <source>
        <dbReference type="EMBL" id="MBC8571337.1"/>
    </source>
</evidence>
<keyword evidence="7" id="KW-1185">Reference proteome</keyword>
<dbReference type="GO" id="GO:0005975">
    <property type="term" value="P:carbohydrate metabolic process"/>
    <property type="evidence" value="ECO:0007669"/>
    <property type="project" value="InterPro"/>
</dbReference>
<comment type="caution">
    <text evidence="6">The sequence shown here is derived from an EMBL/GenBank/DDBJ whole genome shotgun (WGS) entry which is preliminary data.</text>
</comment>
<evidence type="ECO:0000259" key="5">
    <source>
        <dbReference type="SMART" id="SM00642"/>
    </source>
</evidence>
<dbReference type="Proteomes" id="UP000660861">
    <property type="component" value="Unassembled WGS sequence"/>
</dbReference>
<organism evidence="6 7">
    <name type="scientific">Zongyangia hominis</name>
    <dbReference type="NCBI Taxonomy" id="2763677"/>
    <lineage>
        <taxon>Bacteria</taxon>
        <taxon>Bacillati</taxon>
        <taxon>Bacillota</taxon>
        <taxon>Clostridia</taxon>
        <taxon>Eubacteriales</taxon>
        <taxon>Oscillospiraceae</taxon>
        <taxon>Zongyangia</taxon>
    </lineage>
</organism>
<evidence type="ECO:0000313" key="7">
    <source>
        <dbReference type="Proteomes" id="UP000660861"/>
    </source>
</evidence>
<dbReference type="Gene3D" id="3.20.20.80">
    <property type="entry name" value="Glycosidases"/>
    <property type="match status" value="1"/>
</dbReference>
<dbReference type="GO" id="GO:0016798">
    <property type="term" value="F:hydrolase activity, acting on glycosyl bonds"/>
    <property type="evidence" value="ECO:0007669"/>
    <property type="project" value="UniProtKB-KW"/>
</dbReference>
<dbReference type="CDD" id="cd11338">
    <property type="entry name" value="AmyAc_CMD"/>
    <property type="match status" value="1"/>
</dbReference>
<dbReference type="InterPro" id="IPR045857">
    <property type="entry name" value="O16G_dom_2"/>
</dbReference>
<dbReference type="Gene3D" id="3.90.400.10">
    <property type="entry name" value="Oligo-1,6-glucosidase, Domain 2"/>
    <property type="match status" value="1"/>
</dbReference>
<dbReference type="SMART" id="SM00642">
    <property type="entry name" value="Aamy"/>
    <property type="match status" value="1"/>
</dbReference>
<dbReference type="RefSeq" id="WP_262398388.1">
    <property type="nucleotide sequence ID" value="NZ_JACRTC010000010.1"/>
</dbReference>
<dbReference type="InterPro" id="IPR017853">
    <property type="entry name" value="GH"/>
</dbReference>
<dbReference type="PANTHER" id="PTHR10357:SF210">
    <property type="entry name" value="MALTODEXTRIN GLUCOSIDASE"/>
    <property type="match status" value="1"/>
</dbReference>
<evidence type="ECO:0000256" key="2">
    <source>
        <dbReference type="ARBA" id="ARBA00023295"/>
    </source>
</evidence>
<dbReference type="InterPro" id="IPR006047">
    <property type="entry name" value="GH13_cat_dom"/>
</dbReference>
<feature type="domain" description="Glycosyl hydrolase family 13 catalytic" evidence="5">
    <location>
        <begin position="138"/>
        <end position="547"/>
    </location>
</feature>
<evidence type="ECO:0000256" key="3">
    <source>
        <dbReference type="SAM" id="MobiDB-lite"/>
    </source>
</evidence>
<dbReference type="PANTHER" id="PTHR10357">
    <property type="entry name" value="ALPHA-AMYLASE FAMILY MEMBER"/>
    <property type="match status" value="1"/>
</dbReference>
<feature type="region of interest" description="Disordered" evidence="3">
    <location>
        <begin position="630"/>
        <end position="650"/>
    </location>
</feature>
<keyword evidence="4" id="KW-1133">Transmembrane helix</keyword>
<feature type="transmembrane region" description="Helical" evidence="4">
    <location>
        <begin position="484"/>
        <end position="504"/>
    </location>
</feature>
<keyword evidence="4" id="KW-0472">Membrane</keyword>
<protein>
    <submittedName>
        <fullName evidence="6">Glycoside hydrolase family 13 protein</fullName>
    </submittedName>
</protein>
<evidence type="ECO:0000256" key="4">
    <source>
        <dbReference type="SAM" id="Phobius"/>
    </source>
</evidence>
<feature type="compositionally biased region" description="Basic and acidic residues" evidence="3">
    <location>
        <begin position="630"/>
        <end position="641"/>
    </location>
</feature>
<keyword evidence="4" id="KW-0812">Transmembrane</keyword>
<proteinExistence type="predicted"/>
<reference evidence="6" key="1">
    <citation type="submission" date="2020-08" db="EMBL/GenBank/DDBJ databases">
        <title>Genome public.</title>
        <authorList>
            <person name="Liu C."/>
            <person name="Sun Q."/>
        </authorList>
    </citation>
    <scope>NUCLEOTIDE SEQUENCE</scope>
    <source>
        <strain evidence="6">NSJ-54</strain>
    </source>
</reference>
<dbReference type="Pfam" id="PF00128">
    <property type="entry name" value="Alpha-amylase"/>
    <property type="match status" value="1"/>
</dbReference>
<dbReference type="AlphaFoldDB" id="A0A926ICL1"/>
<name>A0A926ICL1_9FIRM</name>